<keyword evidence="2" id="KW-1185">Reference proteome</keyword>
<name>A0ABQ3GH62_9MICC</name>
<proteinExistence type="predicted"/>
<dbReference type="Proteomes" id="UP000642819">
    <property type="component" value="Unassembled WGS sequence"/>
</dbReference>
<gene>
    <name evidence="1" type="ORF">GCM10008096_14630</name>
</gene>
<evidence type="ECO:0000313" key="2">
    <source>
        <dbReference type="Proteomes" id="UP000642819"/>
    </source>
</evidence>
<comment type="caution">
    <text evidence="1">The sequence shown here is derived from an EMBL/GenBank/DDBJ whole genome shotgun (WGS) entry which is preliminary data.</text>
</comment>
<reference evidence="2" key="1">
    <citation type="journal article" date="2019" name="Int. J. Syst. Evol. Microbiol.">
        <title>The Global Catalogue of Microorganisms (GCM) 10K type strain sequencing project: providing services to taxonomists for standard genome sequencing and annotation.</title>
        <authorList>
            <consortium name="The Broad Institute Genomics Platform"/>
            <consortium name="The Broad Institute Genome Sequencing Center for Infectious Disease"/>
            <person name="Wu L."/>
            <person name="Ma J."/>
        </authorList>
    </citation>
    <scope>NUCLEOTIDE SEQUENCE [LARGE SCALE GENOMIC DNA]</scope>
    <source>
        <strain evidence="2">KCTC 19466</strain>
    </source>
</reference>
<protein>
    <submittedName>
        <fullName evidence="1">Uncharacterized protein</fullName>
    </submittedName>
</protein>
<accession>A0ABQ3GH62</accession>
<dbReference type="EMBL" id="BMXK01000005">
    <property type="protein sequence ID" value="GHD05560.1"/>
    <property type="molecule type" value="Genomic_DNA"/>
</dbReference>
<evidence type="ECO:0000313" key="1">
    <source>
        <dbReference type="EMBL" id="GHD05560.1"/>
    </source>
</evidence>
<organism evidence="1 2">
    <name type="scientific">Zhihengliuella salsuginis</name>
    <dbReference type="NCBI Taxonomy" id="578222"/>
    <lineage>
        <taxon>Bacteria</taxon>
        <taxon>Bacillati</taxon>
        <taxon>Actinomycetota</taxon>
        <taxon>Actinomycetes</taxon>
        <taxon>Micrococcales</taxon>
        <taxon>Micrococcaceae</taxon>
        <taxon>Zhihengliuella</taxon>
    </lineage>
</organism>
<sequence>MAIGTVQGSVFVNTLDEKQSGRERPQVEGSRGVASYDVDFGQCKTIFGAAEADVETAETSRHNIVGDLESLMSSAQRGVLRNALGELKDEALLPQMDGARIRLATAASAGFEMLQIMSESDELMRGESDRGLARAVVDAHLPGTGR</sequence>